<name>A0AAV5VFC7_9BILA</name>
<proteinExistence type="predicted"/>
<protein>
    <submittedName>
        <fullName evidence="1">Uncharacterized protein</fullName>
    </submittedName>
</protein>
<comment type="caution">
    <text evidence="1">The sequence shown here is derived from an EMBL/GenBank/DDBJ whole genome shotgun (WGS) entry which is preliminary data.</text>
</comment>
<feature type="non-terminal residue" evidence="1">
    <location>
        <position position="1"/>
    </location>
</feature>
<sequence>FFAWQSLYGQTPNRFLIIYSCLLLSSHGLEDLAADSGGQRVDEGGDLLLLSLESSGLSGDLGELGVSGAGGGREAGDGRGVGGLLLLLVLLDFSLEVGVGELDGARLSGCPLVDGGVHLHLGLVSVGLEHGEEGLLGGGIGLNIEGRDVVLLSSLLGVDCDGNEGEEGKPGEHG</sequence>
<organism evidence="1 2">
    <name type="scientific">Pristionchus fissidentatus</name>
    <dbReference type="NCBI Taxonomy" id="1538716"/>
    <lineage>
        <taxon>Eukaryota</taxon>
        <taxon>Metazoa</taxon>
        <taxon>Ecdysozoa</taxon>
        <taxon>Nematoda</taxon>
        <taxon>Chromadorea</taxon>
        <taxon>Rhabditida</taxon>
        <taxon>Rhabditina</taxon>
        <taxon>Diplogasteromorpha</taxon>
        <taxon>Diplogasteroidea</taxon>
        <taxon>Neodiplogasteridae</taxon>
        <taxon>Pristionchus</taxon>
    </lineage>
</organism>
<gene>
    <name evidence="1" type="ORF">PFISCL1PPCAC_8154</name>
</gene>
<evidence type="ECO:0000313" key="2">
    <source>
        <dbReference type="Proteomes" id="UP001432322"/>
    </source>
</evidence>
<dbReference type="EMBL" id="BTSY01000002">
    <property type="protein sequence ID" value="GMT16857.1"/>
    <property type="molecule type" value="Genomic_DNA"/>
</dbReference>
<evidence type="ECO:0000313" key="1">
    <source>
        <dbReference type="EMBL" id="GMT16857.1"/>
    </source>
</evidence>
<dbReference type="AlphaFoldDB" id="A0AAV5VFC7"/>
<accession>A0AAV5VFC7</accession>
<keyword evidence="2" id="KW-1185">Reference proteome</keyword>
<reference evidence="1" key="1">
    <citation type="submission" date="2023-10" db="EMBL/GenBank/DDBJ databases">
        <title>Genome assembly of Pristionchus species.</title>
        <authorList>
            <person name="Yoshida K."/>
            <person name="Sommer R.J."/>
        </authorList>
    </citation>
    <scope>NUCLEOTIDE SEQUENCE</scope>
    <source>
        <strain evidence="1">RS5133</strain>
    </source>
</reference>
<dbReference type="Proteomes" id="UP001432322">
    <property type="component" value="Unassembled WGS sequence"/>
</dbReference>